<organism evidence="12 13">
    <name type="scientific">Anser cygnoides</name>
    <name type="common">Swan goose</name>
    <dbReference type="NCBI Taxonomy" id="8845"/>
    <lineage>
        <taxon>Eukaryota</taxon>
        <taxon>Metazoa</taxon>
        <taxon>Chordata</taxon>
        <taxon>Craniata</taxon>
        <taxon>Vertebrata</taxon>
        <taxon>Euteleostomi</taxon>
        <taxon>Archelosauria</taxon>
        <taxon>Archosauria</taxon>
        <taxon>Dinosauria</taxon>
        <taxon>Saurischia</taxon>
        <taxon>Theropoda</taxon>
        <taxon>Coelurosauria</taxon>
        <taxon>Aves</taxon>
        <taxon>Neognathae</taxon>
        <taxon>Galloanserae</taxon>
        <taxon>Anseriformes</taxon>
        <taxon>Anatidae</taxon>
        <taxon>Anserinae</taxon>
        <taxon>Anser</taxon>
    </lineage>
</organism>
<evidence type="ECO:0000256" key="7">
    <source>
        <dbReference type="ARBA" id="ARBA00023054"/>
    </source>
</evidence>
<gene>
    <name evidence="12" type="primary">LOC106042828</name>
</gene>
<evidence type="ECO:0000256" key="1">
    <source>
        <dbReference type="ARBA" id="ARBA00004186"/>
    </source>
</evidence>
<dbReference type="GO" id="GO:0051225">
    <property type="term" value="P:spindle assembly"/>
    <property type="evidence" value="ECO:0007669"/>
    <property type="project" value="InterPro"/>
</dbReference>
<dbReference type="GO" id="GO:0070652">
    <property type="term" value="C:HAUS complex"/>
    <property type="evidence" value="ECO:0007669"/>
    <property type="project" value="InterPro"/>
</dbReference>
<reference evidence="12" key="2">
    <citation type="submission" date="2025-09" db="UniProtKB">
        <authorList>
            <consortium name="Ensembl"/>
        </authorList>
    </citation>
    <scope>IDENTIFICATION</scope>
</reference>
<evidence type="ECO:0000256" key="5">
    <source>
        <dbReference type="ARBA" id="ARBA00022701"/>
    </source>
</evidence>
<evidence type="ECO:0000259" key="11">
    <source>
        <dbReference type="Pfam" id="PF14932"/>
    </source>
</evidence>
<feature type="compositionally biased region" description="Low complexity" evidence="10">
    <location>
        <begin position="305"/>
        <end position="316"/>
    </location>
</feature>
<evidence type="ECO:0000256" key="4">
    <source>
        <dbReference type="ARBA" id="ARBA00022618"/>
    </source>
</evidence>
<dbReference type="GO" id="GO:0072686">
    <property type="term" value="C:mitotic spindle"/>
    <property type="evidence" value="ECO:0007669"/>
    <property type="project" value="TreeGrafter"/>
</dbReference>
<reference evidence="12" key="1">
    <citation type="submission" date="2025-08" db="UniProtKB">
        <authorList>
            <consortium name="Ensembl"/>
        </authorList>
    </citation>
    <scope>IDENTIFICATION</scope>
</reference>
<dbReference type="Pfam" id="PF14932">
    <property type="entry name" value="HAUS-augmin3"/>
    <property type="match status" value="1"/>
</dbReference>
<evidence type="ECO:0000256" key="10">
    <source>
        <dbReference type="SAM" id="MobiDB-lite"/>
    </source>
</evidence>
<dbReference type="GO" id="GO:0005815">
    <property type="term" value="C:microtubule organizing center"/>
    <property type="evidence" value="ECO:0007669"/>
    <property type="project" value="TreeGrafter"/>
</dbReference>
<feature type="domain" description="HAUS augmin-like complex subunit 3 N-terminal" evidence="11">
    <location>
        <begin position="41"/>
        <end position="380"/>
    </location>
</feature>
<keyword evidence="5" id="KW-0493">Microtubule</keyword>
<dbReference type="KEGG" id="acyg:106042828"/>
<dbReference type="RefSeq" id="XP_013047415.2">
    <property type="nucleotide sequence ID" value="XM_013191961.3"/>
</dbReference>
<keyword evidence="6" id="KW-0498">Mitosis</keyword>
<name>A0A8B9ESX2_ANSCY</name>
<evidence type="ECO:0000313" key="12">
    <source>
        <dbReference type="Ensembl" id="ENSACDP00005024898.1"/>
    </source>
</evidence>
<dbReference type="RefSeq" id="XP_047928529.1">
    <property type="nucleotide sequence ID" value="XM_048072572.2"/>
</dbReference>
<dbReference type="Ensembl" id="ENSACDT00005029720.1">
    <property type="protein sequence ID" value="ENSACDP00005024898.1"/>
    <property type="gene ID" value="ENSACDG00005018020.1"/>
</dbReference>
<dbReference type="InterPro" id="IPR026206">
    <property type="entry name" value="HAUS3"/>
</dbReference>
<evidence type="ECO:0000256" key="2">
    <source>
        <dbReference type="ARBA" id="ARBA00009645"/>
    </source>
</evidence>
<dbReference type="OrthoDB" id="2159690at2759"/>
<evidence type="ECO:0000313" key="13">
    <source>
        <dbReference type="Proteomes" id="UP000694521"/>
    </source>
</evidence>
<keyword evidence="3" id="KW-0963">Cytoplasm</keyword>
<keyword evidence="9" id="KW-0131">Cell cycle</keyword>
<dbReference type="GO" id="GO:0005874">
    <property type="term" value="C:microtubule"/>
    <property type="evidence" value="ECO:0007669"/>
    <property type="project" value="UniProtKB-KW"/>
</dbReference>
<dbReference type="GeneID" id="106042828"/>
<keyword evidence="4" id="KW-0132">Cell division</keyword>
<evidence type="ECO:0000256" key="3">
    <source>
        <dbReference type="ARBA" id="ARBA00022490"/>
    </source>
</evidence>
<comment type="subcellular location">
    <subcellularLocation>
        <location evidence="1">Cytoplasm</location>
        <location evidence="1">Cytoskeleton</location>
        <location evidence="1">Spindle</location>
    </subcellularLocation>
</comment>
<keyword evidence="7" id="KW-0175">Coiled coil</keyword>
<dbReference type="PANTHER" id="PTHR19378">
    <property type="entry name" value="GOLGIN- RELATED"/>
    <property type="match status" value="1"/>
</dbReference>
<evidence type="ECO:0000256" key="9">
    <source>
        <dbReference type="ARBA" id="ARBA00023306"/>
    </source>
</evidence>
<dbReference type="GO" id="GO:0051301">
    <property type="term" value="P:cell division"/>
    <property type="evidence" value="ECO:0007669"/>
    <property type="project" value="UniProtKB-KW"/>
</dbReference>
<sequence>MFGQRRTQTFLDTVNRGAEFVKTLQLVYPQAETLCESDFDWLFDCPETEQFLEWFCKTVGEENVLSPAEVQAYDALVAAGKPILEGDELEQALQKCHRVPRVIPEAEGPSLEALEREVQELKDYRARQLWRHNKLQVWAAGLQQELSYLQKEEKVVKRALRKAQADLEVEVFQASAVLNQISEVAKQLVNWHGEVDKDRSPAMLYEMDLSSYIELEQLSADVFEQFFQQVLPRTAQAPDAQGADVRRESSLQERLEAWTEMDLAWEILEGRQVALCPECAETQQVAAEESQEIIVQGSRAELLAEGSSGSEMPSMGDVEKKGGSQKAPERTDTKQTRVVKSLRTNVDELSGNQCSYWKELKQMENAYICAQREVITMTAKVEGHSAALQWAQKTLKAIKENKRAVEAQLQSHTPMLQEQLCALRCDIAHTHAQQLLPLLKAAACLFLLPVLQAQLSLETARLQDIAQRQEEAAAWLASQHSRLDLLGLQLKQERKELDQKAAWLREMETLLKDAQTKLQEYHNYFKEADSSVKGCVRTQTEPKDLTTMRLWDVLVGQDRDEQLFCSYEAIAARSSQLVKDRRALEIQLAAPMPQLPALESATEKLYRLLYNNSNQLQLCSPETTELTHQLIAMQDTLYQKLTDLLSDLKVKRRSLQNPILQVERNLYIYFFCNEDRLREVVEELEKEVLASSKRLLMELPNTKE</sequence>
<dbReference type="PANTHER" id="PTHR19378:SF1">
    <property type="entry name" value="HAUS AUGMIN-LIKE COMPLEX SUBUNIT 3 N-TERMINAL DOMAIN-CONTAINING PROTEIN"/>
    <property type="match status" value="1"/>
</dbReference>
<protein>
    <recommendedName>
        <fullName evidence="11">HAUS augmin-like complex subunit 3 N-terminal domain-containing protein</fullName>
    </recommendedName>
</protein>
<evidence type="ECO:0000256" key="8">
    <source>
        <dbReference type="ARBA" id="ARBA00023212"/>
    </source>
</evidence>
<dbReference type="InterPro" id="IPR032733">
    <property type="entry name" value="HAUS3_N"/>
</dbReference>
<feature type="compositionally biased region" description="Basic and acidic residues" evidence="10">
    <location>
        <begin position="317"/>
        <end position="335"/>
    </location>
</feature>
<dbReference type="GO" id="GO:0031023">
    <property type="term" value="P:microtubule organizing center organization"/>
    <property type="evidence" value="ECO:0007669"/>
    <property type="project" value="TreeGrafter"/>
</dbReference>
<evidence type="ECO:0000256" key="6">
    <source>
        <dbReference type="ARBA" id="ARBA00022776"/>
    </source>
</evidence>
<comment type="similarity">
    <text evidence="2">Belongs to the HAUS3 family.</text>
</comment>
<proteinExistence type="inferred from homology"/>
<dbReference type="AlphaFoldDB" id="A0A8B9ESX2"/>
<dbReference type="Proteomes" id="UP000694521">
    <property type="component" value="Unplaced"/>
</dbReference>
<keyword evidence="8" id="KW-0206">Cytoskeleton</keyword>
<keyword evidence="13" id="KW-1185">Reference proteome</keyword>
<accession>A0A8B9ESX2</accession>
<feature type="region of interest" description="Disordered" evidence="10">
    <location>
        <begin position="304"/>
        <end position="336"/>
    </location>
</feature>